<dbReference type="PANTHER" id="PTHR22572">
    <property type="entry name" value="SUGAR-1-PHOSPHATE GUANYL TRANSFERASE"/>
    <property type="match status" value="1"/>
</dbReference>
<dbReference type="FunFam" id="3.90.550.10:FF:000013">
    <property type="entry name" value="mannose-1-phosphate guanyltransferase beta"/>
    <property type="match status" value="1"/>
</dbReference>
<accession>A0A9Q0LMJ6</accession>
<organism evidence="9 10">
    <name type="scientific">Anaeramoeba ignava</name>
    <name type="common">Anaerobic marine amoeba</name>
    <dbReference type="NCBI Taxonomy" id="1746090"/>
    <lineage>
        <taxon>Eukaryota</taxon>
        <taxon>Metamonada</taxon>
        <taxon>Anaeramoebidae</taxon>
        <taxon>Anaeramoeba</taxon>
    </lineage>
</organism>
<evidence type="ECO:0000256" key="5">
    <source>
        <dbReference type="ARBA" id="ARBA00022741"/>
    </source>
</evidence>
<evidence type="ECO:0000259" key="7">
    <source>
        <dbReference type="Pfam" id="PF00483"/>
    </source>
</evidence>
<sequence>MKALILVGGYGTRLRPLTLTKPKPLVEFANKPIIRHQIEALVSTGVTEIVLALSYQAEAMKNYMKVLSEELKVKITFTYETQPLGTAGPLALARDILWEKDTDPNTPMFMLNSDVICEFPLKEMLEFHKNHKKQGTILVTQVQDPSKYGVIVHEDSGKIQKFVEKPKIFVGNEINAGIYILNINTIDRIQLKPTSIEREVFPLMAKEEELFCFPLKKFWMDMGQPADYIRGLELYLNFAQPPKPEKYQNVDIVGNVVIDDSVEIGDGSVIGPNVSVDKNVKIGKGVRLANCAVFSGSVIDNSSFLSSSLIGWNCHIGSWTRLENGCVLGDDVTVKNEVFMNNVIVLPNKVISESIPQPKIIL</sequence>
<evidence type="ECO:0000313" key="10">
    <source>
        <dbReference type="Proteomes" id="UP001149090"/>
    </source>
</evidence>
<proteinExistence type="inferred from homology"/>
<dbReference type="GO" id="GO:0004475">
    <property type="term" value="F:mannose-1-phosphate guanylyltransferase (GTP) activity"/>
    <property type="evidence" value="ECO:0007669"/>
    <property type="project" value="UniProtKB-EC"/>
</dbReference>
<dbReference type="Gene3D" id="3.90.550.10">
    <property type="entry name" value="Spore Coat Polysaccharide Biosynthesis Protein SpsA, Chain A"/>
    <property type="match status" value="1"/>
</dbReference>
<keyword evidence="5" id="KW-0547">Nucleotide-binding</keyword>
<evidence type="ECO:0000259" key="8">
    <source>
        <dbReference type="Pfam" id="PF25087"/>
    </source>
</evidence>
<gene>
    <name evidence="9" type="ORF">M0811_06277</name>
</gene>
<evidence type="ECO:0000256" key="2">
    <source>
        <dbReference type="ARBA" id="ARBA00007274"/>
    </source>
</evidence>
<dbReference type="InterPro" id="IPR029044">
    <property type="entry name" value="Nucleotide-diphossugar_trans"/>
</dbReference>
<dbReference type="SUPFAM" id="SSF53448">
    <property type="entry name" value="Nucleotide-diphospho-sugar transferases"/>
    <property type="match status" value="1"/>
</dbReference>
<comment type="similarity">
    <text evidence="2">Belongs to the transferase hexapeptide repeat family.</text>
</comment>
<dbReference type="OMA" id="GPNCWIC"/>
<dbReference type="InterPro" id="IPR050486">
    <property type="entry name" value="Mannose-1P_guanyltransferase"/>
</dbReference>
<feature type="domain" description="Nucleotidyl transferase" evidence="7">
    <location>
        <begin position="2"/>
        <end position="233"/>
    </location>
</feature>
<dbReference type="Pfam" id="PF00483">
    <property type="entry name" value="NTP_transferase"/>
    <property type="match status" value="1"/>
</dbReference>
<dbReference type="Proteomes" id="UP001149090">
    <property type="component" value="Unassembled WGS sequence"/>
</dbReference>
<evidence type="ECO:0000256" key="4">
    <source>
        <dbReference type="ARBA" id="ARBA00022679"/>
    </source>
</evidence>
<evidence type="ECO:0000256" key="1">
    <source>
        <dbReference type="ARBA" id="ARBA00004823"/>
    </source>
</evidence>
<dbReference type="CDD" id="cd06425">
    <property type="entry name" value="M1P_guanylylT_B_like_N"/>
    <property type="match status" value="1"/>
</dbReference>
<dbReference type="EMBL" id="JAPDFW010000061">
    <property type="protein sequence ID" value="KAJ5076281.1"/>
    <property type="molecule type" value="Genomic_DNA"/>
</dbReference>
<comment type="pathway">
    <text evidence="1">Nucleotide-sugar biosynthesis; GDP-alpha-D-mannose biosynthesis; GDP-alpha-D-mannose from alpha-D-mannose 1-phosphate (GTP route): step 1/1.</text>
</comment>
<keyword evidence="4" id="KW-0808">Transferase</keyword>
<evidence type="ECO:0000256" key="3">
    <source>
        <dbReference type="ARBA" id="ARBA00012387"/>
    </source>
</evidence>
<evidence type="ECO:0000256" key="6">
    <source>
        <dbReference type="ARBA" id="ARBA00023134"/>
    </source>
</evidence>
<dbReference type="EC" id="2.7.7.13" evidence="3"/>
<dbReference type="GO" id="GO:0009298">
    <property type="term" value="P:GDP-mannose biosynthetic process"/>
    <property type="evidence" value="ECO:0007669"/>
    <property type="project" value="InterPro"/>
</dbReference>
<comment type="caution">
    <text evidence="9">The sequence shown here is derived from an EMBL/GenBank/DDBJ whole genome shotgun (WGS) entry which is preliminary data.</text>
</comment>
<evidence type="ECO:0000313" key="9">
    <source>
        <dbReference type="EMBL" id="KAJ5076281.1"/>
    </source>
</evidence>
<dbReference type="InterPro" id="IPR005835">
    <property type="entry name" value="NTP_transferase_dom"/>
</dbReference>
<dbReference type="InterPro" id="IPR056729">
    <property type="entry name" value="GMPPB_C"/>
</dbReference>
<dbReference type="AlphaFoldDB" id="A0A9Q0LMJ6"/>
<feature type="domain" description="Mannose-1-phosphate guanyltransferase C-terminal" evidence="8">
    <location>
        <begin position="252"/>
        <end position="361"/>
    </location>
</feature>
<keyword evidence="6" id="KW-0342">GTP-binding</keyword>
<protein>
    <recommendedName>
        <fullName evidence="3">mannose-1-phosphate guanylyltransferase</fullName>
        <ecNumber evidence="3">2.7.7.13</ecNumber>
    </recommendedName>
</protein>
<dbReference type="Gene3D" id="2.160.10.10">
    <property type="entry name" value="Hexapeptide repeat proteins"/>
    <property type="match status" value="1"/>
</dbReference>
<reference evidence="9" key="1">
    <citation type="submission" date="2022-10" db="EMBL/GenBank/DDBJ databases">
        <title>Novel sulphate-reducing endosymbionts in the free-living metamonad Anaeramoeba.</title>
        <authorList>
            <person name="Jerlstrom-Hultqvist J."/>
            <person name="Cepicka I."/>
            <person name="Gallot-Lavallee L."/>
            <person name="Salas-Leiva D."/>
            <person name="Curtis B.A."/>
            <person name="Zahonova K."/>
            <person name="Pipaliya S."/>
            <person name="Dacks J."/>
            <person name="Roger A.J."/>
        </authorList>
    </citation>
    <scope>NUCLEOTIDE SEQUENCE</scope>
    <source>
        <strain evidence="9">BMAN</strain>
    </source>
</reference>
<keyword evidence="10" id="KW-1185">Reference proteome</keyword>
<dbReference type="OrthoDB" id="1733332at2759"/>
<dbReference type="GO" id="GO:0005525">
    <property type="term" value="F:GTP binding"/>
    <property type="evidence" value="ECO:0007669"/>
    <property type="project" value="UniProtKB-KW"/>
</dbReference>
<dbReference type="Pfam" id="PF25087">
    <property type="entry name" value="GMPPB_C"/>
    <property type="match status" value="1"/>
</dbReference>
<name>A0A9Q0LMJ6_ANAIG</name>
<dbReference type="InterPro" id="IPR045233">
    <property type="entry name" value="GMPPB_N"/>
</dbReference>